<evidence type="ECO:0000313" key="3">
    <source>
        <dbReference type="Proteomes" id="UP001235939"/>
    </source>
</evidence>
<protein>
    <recommendedName>
        <fullName evidence="4">Reverse transcriptase</fullName>
    </recommendedName>
</protein>
<feature type="region of interest" description="Disordered" evidence="1">
    <location>
        <begin position="679"/>
        <end position="709"/>
    </location>
</feature>
<feature type="region of interest" description="Disordered" evidence="1">
    <location>
        <begin position="23"/>
        <end position="54"/>
    </location>
</feature>
<name>A0ABY6LT02_9ARAC</name>
<evidence type="ECO:0008006" key="4">
    <source>
        <dbReference type="Google" id="ProtNLM"/>
    </source>
</evidence>
<dbReference type="EMBL" id="CP092886">
    <property type="protein sequence ID" value="UYV84372.1"/>
    <property type="molecule type" value="Genomic_DNA"/>
</dbReference>
<reference evidence="2 3" key="1">
    <citation type="submission" date="2022-03" db="EMBL/GenBank/DDBJ databases">
        <title>A chromosomal length assembly of Cordylochernes scorpioides.</title>
        <authorList>
            <person name="Zeh D."/>
            <person name="Zeh J."/>
        </authorList>
    </citation>
    <scope>NUCLEOTIDE SEQUENCE [LARGE SCALE GENOMIC DNA]</scope>
    <source>
        <strain evidence="2">IN4F17</strain>
        <tissue evidence="2">Whole Body</tissue>
    </source>
</reference>
<sequence>MIVEIDIRFASEMTDLPSAMRPVPHSDILPVPQPPGNVIFSDDDSDRREQQADDTNFEAGHKNIVNPPLIDSENSYLPPLHIKLGLMKNFVKAMDRNASGFAYLKQKCSSISDAKIKEGIFVGPQIRELPQDGNFQNSLNEVEAVAWHSFRNVCNNFLGSVKVENYKDIVNDLLLFYKALGCNLSLKIHFLHSHLDFFPDNLGAVSDEHGERFHQDISSMEKRYQDDIIIWVSKNNHSDAEHFLNKAMKNLQKVTQKLKLSINISKSEIGFFTINNHLRHWTPNIYLSNSIIKYSDSPRYLGVTLYTALTFEKHIETMINKAKNRLRILKKISGLNWGANANILRTTYLALVRPILEYAAPAWINAIDKVVGGARSIIQLTRMNGYVLVGLTNKCLAEHLIGEGLEVEGVFLKIFPFRKRSVQITIGNLPFFVGDASVIDALSPYGRVTSIALKQLRAGEYGYTDGRREAYILLHDRMTIERLPTHLDLRIKSETWPAFLTFGISAVLAPKSTDSNRIRPRRRRSAGSHRSLARQDCHRQHPGTRDPRHQLPPVPHSLKMESQTSGHHRGSHHGKCVGSWRLQHLQGVLERHRVCSRASFAKLLDRKAFVDTAFIFDAAHQPTRVASYGSRVDATRLDRVLIPSTFSGHVTSYWTFKYQCAIILQVGDHLHHLRHPSPRCLDKRQSSREVEKESMGAPSLTPTESASPDLPAACRPSLCFWKELLRA</sequence>
<dbReference type="PANTHER" id="PTHR46114:SF1">
    <property type="entry name" value="ZAD DOMAIN-CONTAINING PROTEIN"/>
    <property type="match status" value="1"/>
</dbReference>
<evidence type="ECO:0000256" key="1">
    <source>
        <dbReference type="SAM" id="MobiDB-lite"/>
    </source>
</evidence>
<proteinExistence type="predicted"/>
<dbReference type="PANTHER" id="PTHR46114">
    <property type="entry name" value="APPLE DOMAIN-CONTAINING PROTEIN"/>
    <property type="match status" value="1"/>
</dbReference>
<evidence type="ECO:0000313" key="2">
    <source>
        <dbReference type="EMBL" id="UYV84372.1"/>
    </source>
</evidence>
<feature type="region of interest" description="Disordered" evidence="1">
    <location>
        <begin position="513"/>
        <end position="574"/>
    </location>
</feature>
<feature type="compositionally biased region" description="Basic and acidic residues" evidence="1">
    <location>
        <begin position="533"/>
        <end position="549"/>
    </location>
</feature>
<keyword evidence="3" id="KW-1185">Reference proteome</keyword>
<dbReference type="Proteomes" id="UP001235939">
    <property type="component" value="Chromosome X"/>
</dbReference>
<feature type="compositionally biased region" description="Basic residues" evidence="1">
    <location>
        <begin position="518"/>
        <end position="527"/>
    </location>
</feature>
<accession>A0ABY6LT02</accession>
<feature type="compositionally biased region" description="Basic and acidic residues" evidence="1">
    <location>
        <begin position="680"/>
        <end position="694"/>
    </location>
</feature>
<organism evidence="2 3">
    <name type="scientific">Cordylochernes scorpioides</name>
    <dbReference type="NCBI Taxonomy" id="51811"/>
    <lineage>
        <taxon>Eukaryota</taxon>
        <taxon>Metazoa</taxon>
        <taxon>Ecdysozoa</taxon>
        <taxon>Arthropoda</taxon>
        <taxon>Chelicerata</taxon>
        <taxon>Arachnida</taxon>
        <taxon>Pseudoscorpiones</taxon>
        <taxon>Cheliferoidea</taxon>
        <taxon>Chernetidae</taxon>
        <taxon>Cordylochernes</taxon>
    </lineage>
</organism>
<gene>
    <name evidence="2" type="ORF">LAZ67_X001961</name>
</gene>